<reference evidence="9" key="1">
    <citation type="journal article" date="2018" name="Nat. Microbiol.">
        <title>Leveraging single-cell genomics to expand the fungal tree of life.</title>
        <authorList>
            <person name="Ahrendt S.R."/>
            <person name="Quandt C.A."/>
            <person name="Ciobanu D."/>
            <person name="Clum A."/>
            <person name="Salamov A."/>
            <person name="Andreopoulos B."/>
            <person name="Cheng J.F."/>
            <person name="Woyke T."/>
            <person name="Pelin A."/>
            <person name="Henrissat B."/>
            <person name="Reynolds N.K."/>
            <person name="Benny G.L."/>
            <person name="Smith M.E."/>
            <person name="James T.Y."/>
            <person name="Grigoriev I.V."/>
        </authorList>
    </citation>
    <scope>NUCLEOTIDE SEQUENCE [LARGE SCALE GENOMIC DNA]</scope>
</reference>
<keyword evidence="4" id="KW-0378">Hydrolase</keyword>
<evidence type="ECO:0008006" key="10">
    <source>
        <dbReference type="Google" id="ProtNLM"/>
    </source>
</evidence>
<evidence type="ECO:0000313" key="8">
    <source>
        <dbReference type="EMBL" id="RKO84970.1"/>
    </source>
</evidence>
<evidence type="ECO:0000313" key="9">
    <source>
        <dbReference type="Proteomes" id="UP000269721"/>
    </source>
</evidence>
<evidence type="ECO:0000256" key="6">
    <source>
        <dbReference type="ARBA" id="ARBA00023136"/>
    </source>
</evidence>
<sequence length="244" mass="25785">MTLVCGGIPTRVVSPLYGWITYQFNHVDFPHWAGNIIAIISSGLSLDLGFTPTIILILGGGIAGALAHTLPYTGLPLFRRTRPAPSLFTALLQDTQTLATSILENRPPPPPLTAALISARQPKTLVGASSAAFALLGADLVRGVGGVMGAIERVRGTRAGSWARDREMEGFREAVWVAGAKAVAVVTEVVWILEGGRAWGLSGGGGERIVAHGAHLGGFAFGVVFMVLWEWVVGQGRGKRKWQG</sequence>
<dbReference type="PANTHER" id="PTHR43731">
    <property type="entry name" value="RHOMBOID PROTEASE"/>
    <property type="match status" value="1"/>
</dbReference>
<keyword evidence="5 7" id="KW-1133">Transmembrane helix</keyword>
<dbReference type="InterPro" id="IPR050925">
    <property type="entry name" value="Rhomboid_protease_S54"/>
</dbReference>
<dbReference type="GO" id="GO:0016020">
    <property type="term" value="C:membrane"/>
    <property type="evidence" value="ECO:0007669"/>
    <property type="project" value="UniProtKB-SubCell"/>
</dbReference>
<evidence type="ECO:0000256" key="5">
    <source>
        <dbReference type="ARBA" id="ARBA00022989"/>
    </source>
</evidence>
<evidence type="ECO:0000256" key="1">
    <source>
        <dbReference type="ARBA" id="ARBA00004141"/>
    </source>
</evidence>
<dbReference type="PANTHER" id="PTHR43731:SF14">
    <property type="entry name" value="PRESENILIN-ASSOCIATED RHOMBOID-LIKE PROTEIN, MITOCHONDRIAL"/>
    <property type="match status" value="1"/>
</dbReference>
<accession>A0A4P9W2Y8</accession>
<dbReference type="AlphaFoldDB" id="A0A4P9W2Y8"/>
<dbReference type="Gene3D" id="1.20.1540.10">
    <property type="entry name" value="Rhomboid-like"/>
    <property type="match status" value="1"/>
</dbReference>
<dbReference type="GO" id="GO:0004252">
    <property type="term" value="F:serine-type endopeptidase activity"/>
    <property type="evidence" value="ECO:0007669"/>
    <property type="project" value="TreeGrafter"/>
</dbReference>
<evidence type="ECO:0000256" key="4">
    <source>
        <dbReference type="ARBA" id="ARBA00022801"/>
    </source>
</evidence>
<name>A0A4P9W2Y8_9FUNG</name>
<dbReference type="SUPFAM" id="SSF144091">
    <property type="entry name" value="Rhomboid-like"/>
    <property type="match status" value="1"/>
</dbReference>
<gene>
    <name evidence="8" type="ORF">BDK51DRAFT_32648</name>
</gene>
<protein>
    <recommendedName>
        <fullName evidence="10">Peptidase S54 rhomboid domain-containing protein</fullName>
    </recommendedName>
</protein>
<organism evidence="8 9">
    <name type="scientific">Blyttiomyces helicus</name>
    <dbReference type="NCBI Taxonomy" id="388810"/>
    <lineage>
        <taxon>Eukaryota</taxon>
        <taxon>Fungi</taxon>
        <taxon>Fungi incertae sedis</taxon>
        <taxon>Chytridiomycota</taxon>
        <taxon>Chytridiomycota incertae sedis</taxon>
        <taxon>Chytridiomycetes</taxon>
        <taxon>Chytridiomycetes incertae sedis</taxon>
        <taxon>Blyttiomyces</taxon>
    </lineage>
</organism>
<feature type="transmembrane region" description="Helical" evidence="7">
    <location>
        <begin position="213"/>
        <end position="233"/>
    </location>
</feature>
<comment type="similarity">
    <text evidence="2">Belongs to the peptidase S54 family.</text>
</comment>
<keyword evidence="6 7" id="KW-0472">Membrane</keyword>
<evidence type="ECO:0000256" key="3">
    <source>
        <dbReference type="ARBA" id="ARBA00022692"/>
    </source>
</evidence>
<keyword evidence="3 7" id="KW-0812">Transmembrane</keyword>
<dbReference type="EMBL" id="KZ999540">
    <property type="protein sequence ID" value="RKO84970.1"/>
    <property type="molecule type" value="Genomic_DNA"/>
</dbReference>
<evidence type="ECO:0000256" key="7">
    <source>
        <dbReference type="SAM" id="Phobius"/>
    </source>
</evidence>
<feature type="transmembrane region" description="Helical" evidence="7">
    <location>
        <begin position="174"/>
        <end position="193"/>
    </location>
</feature>
<evidence type="ECO:0000256" key="2">
    <source>
        <dbReference type="ARBA" id="ARBA00009045"/>
    </source>
</evidence>
<proteinExistence type="inferred from homology"/>
<keyword evidence="9" id="KW-1185">Reference proteome</keyword>
<feature type="transmembrane region" description="Helical" evidence="7">
    <location>
        <begin position="54"/>
        <end position="78"/>
    </location>
</feature>
<dbReference type="InterPro" id="IPR035952">
    <property type="entry name" value="Rhomboid-like_sf"/>
</dbReference>
<comment type="subcellular location">
    <subcellularLocation>
        <location evidence="1">Membrane</location>
        <topology evidence="1">Multi-pass membrane protein</topology>
    </subcellularLocation>
</comment>
<dbReference type="Proteomes" id="UP000269721">
    <property type="component" value="Unassembled WGS sequence"/>
</dbReference>